<name>A0A2R4VT18_9PROT</name>
<dbReference type="Pfam" id="PF14076">
    <property type="entry name" value="DUF4258"/>
    <property type="match status" value="1"/>
</dbReference>
<organism evidence="1 2">
    <name type="scientific">Azospirillum humicireducens</name>
    <dbReference type="NCBI Taxonomy" id="1226968"/>
    <lineage>
        <taxon>Bacteria</taxon>
        <taxon>Pseudomonadati</taxon>
        <taxon>Pseudomonadota</taxon>
        <taxon>Alphaproteobacteria</taxon>
        <taxon>Rhodospirillales</taxon>
        <taxon>Azospirillaceae</taxon>
        <taxon>Azospirillum</taxon>
    </lineage>
</organism>
<sequence>MTLSLTAHARLTIQERGLALEWVERAIESPDRIEADPSGPDVWRSFKIIPEAGNRIIRVVHRRDGADILVITAFLDRGAKL</sequence>
<keyword evidence="2" id="KW-1185">Reference proteome</keyword>
<dbReference type="EMBL" id="CP028903">
    <property type="protein sequence ID" value="AWB07557.1"/>
    <property type="molecule type" value="Genomic_DNA"/>
</dbReference>
<dbReference type="Proteomes" id="UP000077405">
    <property type="component" value="Plasmid pYZ2"/>
</dbReference>
<proteinExistence type="predicted"/>
<dbReference type="OrthoDB" id="8000953at2"/>
<evidence type="ECO:0008006" key="3">
    <source>
        <dbReference type="Google" id="ProtNLM"/>
    </source>
</evidence>
<evidence type="ECO:0000313" key="2">
    <source>
        <dbReference type="Proteomes" id="UP000077405"/>
    </source>
</evidence>
<dbReference type="KEGG" id="ahu:A6A40_21340"/>
<evidence type="ECO:0000313" key="1">
    <source>
        <dbReference type="EMBL" id="AWB07557.1"/>
    </source>
</evidence>
<dbReference type="RefSeq" id="WP_108547838.1">
    <property type="nucleotide sequence ID" value="NZ_CP028903.1"/>
</dbReference>
<accession>A0A2R4VT18</accession>
<dbReference type="AlphaFoldDB" id="A0A2R4VT18"/>
<dbReference type="InterPro" id="IPR025354">
    <property type="entry name" value="DUF4258"/>
</dbReference>
<reference evidence="1 2" key="1">
    <citation type="submission" date="2018-04" db="EMBL/GenBank/DDBJ databases">
        <title>Complete genome sequence of the nitrogen-fixing bacterium Azospirillum humicireducens type strain SgZ-5.</title>
        <authorList>
            <person name="Yu Z."/>
        </authorList>
    </citation>
    <scope>NUCLEOTIDE SEQUENCE [LARGE SCALE GENOMIC DNA]</scope>
    <source>
        <strain evidence="1 2">SgZ-5</strain>
        <plasmid evidence="1 2">pYZ2</plasmid>
    </source>
</reference>
<keyword evidence="1" id="KW-0614">Plasmid</keyword>
<protein>
    <recommendedName>
        <fullName evidence="3">DUF4258 domain-containing protein</fullName>
    </recommendedName>
</protein>
<gene>
    <name evidence="1" type="ORF">A6A40_21340</name>
</gene>
<geneLocation type="plasmid" evidence="1 2">
    <name>pYZ2</name>
</geneLocation>